<evidence type="ECO:0000256" key="3">
    <source>
        <dbReference type="ARBA" id="ARBA00023163"/>
    </source>
</evidence>
<organism evidence="5 6">
    <name type="scientific">Stenotrophomonas geniculata N1</name>
    <dbReference type="NCBI Taxonomy" id="1167641"/>
    <lineage>
        <taxon>Bacteria</taxon>
        <taxon>Pseudomonadati</taxon>
        <taxon>Pseudomonadota</taxon>
        <taxon>Gammaproteobacteria</taxon>
        <taxon>Lysobacterales</taxon>
        <taxon>Lysobacteraceae</taxon>
        <taxon>Stenotrophomonas</taxon>
    </lineage>
</organism>
<comment type="caution">
    <text evidence="5">The sequence shown here is derived from an EMBL/GenBank/DDBJ whole genome shotgun (WGS) entry which is preliminary data.</text>
</comment>
<dbReference type="SMART" id="SM00342">
    <property type="entry name" value="HTH_ARAC"/>
    <property type="match status" value="1"/>
</dbReference>
<name>A0A0L8AFX6_9GAMM</name>
<evidence type="ECO:0000259" key="4">
    <source>
        <dbReference type="PROSITE" id="PS01124"/>
    </source>
</evidence>
<gene>
    <name evidence="5" type="ORF">W7K_00710</name>
</gene>
<keyword evidence="3" id="KW-0804">Transcription</keyword>
<evidence type="ECO:0000313" key="6">
    <source>
        <dbReference type="Proteomes" id="UP000036890"/>
    </source>
</evidence>
<dbReference type="Pfam" id="PF12833">
    <property type="entry name" value="HTH_18"/>
    <property type="match status" value="1"/>
</dbReference>
<dbReference type="InterPro" id="IPR018060">
    <property type="entry name" value="HTH_AraC"/>
</dbReference>
<dbReference type="GO" id="GO:0000976">
    <property type="term" value="F:transcription cis-regulatory region binding"/>
    <property type="evidence" value="ECO:0007669"/>
    <property type="project" value="TreeGrafter"/>
</dbReference>
<dbReference type="EMBL" id="AJLO02000002">
    <property type="protein sequence ID" value="KOF01181.1"/>
    <property type="molecule type" value="Genomic_DNA"/>
</dbReference>
<feature type="domain" description="HTH araC/xylS-type" evidence="4">
    <location>
        <begin position="56"/>
        <end position="153"/>
    </location>
</feature>
<keyword evidence="2" id="KW-0238">DNA-binding</keyword>
<dbReference type="GO" id="GO:0003700">
    <property type="term" value="F:DNA-binding transcription factor activity"/>
    <property type="evidence" value="ECO:0007669"/>
    <property type="project" value="InterPro"/>
</dbReference>
<dbReference type="Gene3D" id="1.10.10.60">
    <property type="entry name" value="Homeodomain-like"/>
    <property type="match status" value="1"/>
</dbReference>
<dbReference type="SUPFAM" id="SSF46689">
    <property type="entry name" value="Homeodomain-like"/>
    <property type="match status" value="1"/>
</dbReference>
<dbReference type="PROSITE" id="PS01124">
    <property type="entry name" value="HTH_ARAC_FAMILY_2"/>
    <property type="match status" value="1"/>
</dbReference>
<accession>A0A0L8AFX6</accession>
<dbReference type="GO" id="GO:0005829">
    <property type="term" value="C:cytosol"/>
    <property type="evidence" value="ECO:0007669"/>
    <property type="project" value="TreeGrafter"/>
</dbReference>
<evidence type="ECO:0000256" key="1">
    <source>
        <dbReference type="ARBA" id="ARBA00023015"/>
    </source>
</evidence>
<proteinExistence type="predicted"/>
<protein>
    <recommendedName>
        <fullName evidence="4">HTH araC/xylS-type domain-containing protein</fullName>
    </recommendedName>
</protein>
<reference evidence="5 6" key="1">
    <citation type="journal article" date="2012" name="J. Bacteriol.">
        <title>Genome sequence of a novel nicotine-degrading strain, Pseudomonas geniculata N1.</title>
        <authorList>
            <person name="Tang H."/>
            <person name="Yu H."/>
            <person name="Tai C."/>
            <person name="Huang K."/>
            <person name="Liu Y."/>
            <person name="Wang L."/>
            <person name="Yao Y."/>
            <person name="Wu G."/>
            <person name="Xu P."/>
        </authorList>
    </citation>
    <scope>NUCLEOTIDE SEQUENCE [LARGE SCALE GENOMIC DNA]</scope>
    <source>
        <strain evidence="5 6">N1</strain>
    </source>
</reference>
<dbReference type="OrthoDB" id="5582699at2"/>
<evidence type="ECO:0000313" key="5">
    <source>
        <dbReference type="EMBL" id="KOF01181.1"/>
    </source>
</evidence>
<keyword evidence="1" id="KW-0805">Transcription regulation</keyword>
<evidence type="ECO:0000256" key="2">
    <source>
        <dbReference type="ARBA" id="ARBA00023125"/>
    </source>
</evidence>
<dbReference type="PANTHER" id="PTHR47894:SF1">
    <property type="entry name" value="HTH-TYPE TRANSCRIPTIONAL REGULATOR VQSM"/>
    <property type="match status" value="1"/>
</dbReference>
<dbReference type="InterPro" id="IPR009057">
    <property type="entry name" value="Homeodomain-like_sf"/>
</dbReference>
<dbReference type="Proteomes" id="UP000036890">
    <property type="component" value="Unassembled WGS sequence"/>
</dbReference>
<dbReference type="AlphaFoldDB" id="A0A0L8AFX6"/>
<sequence length="165" mass="17734">MWSLARAEAAPPVKSRPEVLEAVGVRGIGAACPADAVVPSDMPVIGDDACDPPLVRRLKRIVLTGPRFDAAESDIARELGLSGRTLRRRLHELGTTYADTLAQVRFAFARHCLADRSLTICDVADRLGYTEVSNFRNAFKRWANCSPRAFRAGLGLGDDGGGLAS</sequence>
<dbReference type="PANTHER" id="PTHR47894">
    <property type="entry name" value="HTH-TYPE TRANSCRIPTIONAL REGULATOR GADX"/>
    <property type="match status" value="1"/>
</dbReference>